<dbReference type="AlphaFoldDB" id="A0AAD7CKH5"/>
<sequence>MDTYFNSGVKRTKCNLTWAPARGAPHPPYSYSNSVSFDIPLARETLLFFSQGGLTGGSLTVTSSANISDIARVDITVHYHDRRMRDQAEICVVKRNEGENGVGIYTHRVTPPHNSFCDELHFEVVLTIPCGTPDETLYLNRLETHVSTFSQYLEPLAIDFGDLILNGRTGEITVKTIIAHSAYFKTHTGSISAEVTPVCLEIDVRSETGSMKGIYMAARSLCLITNTGKVNVDALLTGSEGPNNSLNIHTRTGPLIARILLGPLDTPDSYRGNNFAVTTKSSNGSLIVYITSPPDSVLTVDASTRTGSAILSLSPQFEGYMDVYSAHSVGEIEVSNTTGSSDGRRRVMNTTQRETHWGRGTAGSVFWEANPVMNVQRPMGNVVLETWTGPATICL</sequence>
<evidence type="ECO:0000313" key="2">
    <source>
        <dbReference type="Proteomes" id="UP001221142"/>
    </source>
</evidence>
<keyword evidence="2" id="KW-1185">Reference proteome</keyword>
<dbReference type="EMBL" id="JARKIF010000001">
    <property type="protein sequence ID" value="KAJ7650796.1"/>
    <property type="molecule type" value="Genomic_DNA"/>
</dbReference>
<dbReference type="Proteomes" id="UP001221142">
    <property type="component" value="Unassembled WGS sequence"/>
</dbReference>
<proteinExistence type="predicted"/>
<organism evidence="1 2">
    <name type="scientific">Roridomyces roridus</name>
    <dbReference type="NCBI Taxonomy" id="1738132"/>
    <lineage>
        <taxon>Eukaryota</taxon>
        <taxon>Fungi</taxon>
        <taxon>Dikarya</taxon>
        <taxon>Basidiomycota</taxon>
        <taxon>Agaricomycotina</taxon>
        <taxon>Agaricomycetes</taxon>
        <taxon>Agaricomycetidae</taxon>
        <taxon>Agaricales</taxon>
        <taxon>Marasmiineae</taxon>
        <taxon>Mycenaceae</taxon>
        <taxon>Roridomyces</taxon>
    </lineage>
</organism>
<reference evidence="1" key="1">
    <citation type="submission" date="2023-03" db="EMBL/GenBank/DDBJ databases">
        <title>Massive genome expansion in bonnet fungi (Mycena s.s.) driven by repeated elements and novel gene families across ecological guilds.</title>
        <authorList>
            <consortium name="Lawrence Berkeley National Laboratory"/>
            <person name="Harder C.B."/>
            <person name="Miyauchi S."/>
            <person name="Viragh M."/>
            <person name="Kuo A."/>
            <person name="Thoen E."/>
            <person name="Andreopoulos B."/>
            <person name="Lu D."/>
            <person name="Skrede I."/>
            <person name="Drula E."/>
            <person name="Henrissat B."/>
            <person name="Morin E."/>
            <person name="Kohler A."/>
            <person name="Barry K."/>
            <person name="LaButti K."/>
            <person name="Morin E."/>
            <person name="Salamov A."/>
            <person name="Lipzen A."/>
            <person name="Mereny Z."/>
            <person name="Hegedus B."/>
            <person name="Baldrian P."/>
            <person name="Stursova M."/>
            <person name="Weitz H."/>
            <person name="Taylor A."/>
            <person name="Grigoriev I.V."/>
            <person name="Nagy L.G."/>
            <person name="Martin F."/>
            <person name="Kauserud H."/>
        </authorList>
    </citation>
    <scope>NUCLEOTIDE SEQUENCE</scope>
    <source>
        <strain evidence="1">9284</strain>
    </source>
</reference>
<comment type="caution">
    <text evidence="1">The sequence shown here is derived from an EMBL/GenBank/DDBJ whole genome shotgun (WGS) entry which is preliminary data.</text>
</comment>
<name>A0AAD7CKH5_9AGAR</name>
<gene>
    <name evidence="1" type="ORF">FB45DRAFT_1050679</name>
</gene>
<protein>
    <submittedName>
        <fullName evidence="1">Uncharacterized protein</fullName>
    </submittedName>
</protein>
<accession>A0AAD7CKH5</accession>
<evidence type="ECO:0000313" key="1">
    <source>
        <dbReference type="EMBL" id="KAJ7650796.1"/>
    </source>
</evidence>